<organism evidence="1 2">
    <name type="scientific">Leptosphaeria maculans (strain JN3 / isolate v23.1.3 / race Av1-4-5-6-7-8)</name>
    <name type="common">Blackleg fungus</name>
    <name type="synonym">Phoma lingam</name>
    <dbReference type="NCBI Taxonomy" id="985895"/>
    <lineage>
        <taxon>Eukaryota</taxon>
        <taxon>Fungi</taxon>
        <taxon>Dikarya</taxon>
        <taxon>Ascomycota</taxon>
        <taxon>Pezizomycotina</taxon>
        <taxon>Dothideomycetes</taxon>
        <taxon>Pleosporomycetidae</taxon>
        <taxon>Pleosporales</taxon>
        <taxon>Pleosporineae</taxon>
        <taxon>Leptosphaeriaceae</taxon>
        <taxon>Plenodomus</taxon>
        <taxon>Plenodomus lingam/Leptosphaeria maculans species complex</taxon>
    </lineage>
</organism>
<evidence type="ECO:0000313" key="1">
    <source>
        <dbReference type="EMBL" id="CBY01503.1"/>
    </source>
</evidence>
<reference evidence="2" key="1">
    <citation type="journal article" date="2011" name="Nat. Commun.">
        <title>Effector diversification within compartments of the Leptosphaeria maculans genome affected by Repeat-Induced Point mutations.</title>
        <authorList>
            <person name="Rouxel T."/>
            <person name="Grandaubert J."/>
            <person name="Hane J.K."/>
            <person name="Hoede C."/>
            <person name="van de Wouw A.P."/>
            <person name="Couloux A."/>
            <person name="Dominguez V."/>
            <person name="Anthouard V."/>
            <person name="Bally P."/>
            <person name="Bourras S."/>
            <person name="Cozijnsen A.J."/>
            <person name="Ciuffetti L.M."/>
            <person name="Degrave A."/>
            <person name="Dilmaghani A."/>
            <person name="Duret L."/>
            <person name="Fudal I."/>
            <person name="Goodwin S.B."/>
            <person name="Gout L."/>
            <person name="Glaser N."/>
            <person name="Linglin J."/>
            <person name="Kema G.H.J."/>
            <person name="Lapalu N."/>
            <person name="Lawrence C.B."/>
            <person name="May K."/>
            <person name="Meyer M."/>
            <person name="Ollivier B."/>
            <person name="Poulain J."/>
            <person name="Schoch C.L."/>
            <person name="Simon A."/>
            <person name="Spatafora J.W."/>
            <person name="Stachowiak A."/>
            <person name="Turgeon B.G."/>
            <person name="Tyler B.M."/>
            <person name="Vincent D."/>
            <person name="Weissenbach J."/>
            <person name="Amselem J."/>
            <person name="Quesneville H."/>
            <person name="Oliver R.P."/>
            <person name="Wincker P."/>
            <person name="Balesdent M.-H."/>
            <person name="Howlett B.J."/>
        </authorList>
    </citation>
    <scope>NUCLEOTIDE SEQUENCE [LARGE SCALE GENOMIC DNA]</scope>
    <source>
        <strain evidence="2">JN3 / isolate v23.1.3 / race Av1-4-5-6-7-8</strain>
    </source>
</reference>
<name>E5AE64_LEPMJ</name>
<evidence type="ECO:0000313" key="2">
    <source>
        <dbReference type="Proteomes" id="UP000002668"/>
    </source>
</evidence>
<dbReference type="HOGENOM" id="CLU_1532861_0_0_1"/>
<protein>
    <submittedName>
        <fullName evidence="1">Predicted protein</fullName>
    </submittedName>
</protein>
<dbReference type="AlphaFoldDB" id="E5AE64"/>
<keyword evidence="2" id="KW-1185">Reference proteome</keyword>
<dbReference type="Proteomes" id="UP000002668">
    <property type="component" value="Genome"/>
</dbReference>
<proteinExistence type="predicted"/>
<dbReference type="InParanoid" id="E5AE64"/>
<dbReference type="GeneID" id="13290560"/>
<accession>E5AE64</accession>
<dbReference type="EMBL" id="FP929139">
    <property type="protein sequence ID" value="CBY01503.1"/>
    <property type="molecule type" value="Genomic_DNA"/>
</dbReference>
<sequence>MALKLILRSEAESAGIGRKMHIYFTAATLGGKSLTHFHFPQLSKEIYESLEPTQLRATVAEATFQRGLAEKPEFIKELETHLPDRSKSLKDLFNEATEIIFRNLAIIKRDLIEGPVYSRMPITESSTIPPAINRIEKRLSALFDAEIWLKKASDKLDEASVPDGTITSKPPWQEK</sequence>
<dbReference type="VEuPathDB" id="FungiDB:LEMA_P002900.1"/>
<gene>
    <name evidence="1" type="ORF">LEMA_P002900.1</name>
</gene>